<feature type="domain" description="Gcp-like" evidence="1">
    <location>
        <begin position="2"/>
        <end position="96"/>
    </location>
</feature>
<dbReference type="Gene3D" id="3.30.420.40">
    <property type="match status" value="2"/>
</dbReference>
<dbReference type="Proteomes" id="UP000053941">
    <property type="component" value="Unassembled WGS sequence"/>
</dbReference>
<reference evidence="2 3" key="1">
    <citation type="submission" date="2015-10" db="EMBL/GenBank/DDBJ databases">
        <title>Metagenome-Assembled Genomes uncover a global brackish microbiome.</title>
        <authorList>
            <person name="Hugerth L.W."/>
            <person name="Larsson J."/>
            <person name="Alneberg J."/>
            <person name="Lindh M.V."/>
            <person name="Legrand C."/>
            <person name="Pinhassi J."/>
            <person name="Andersson A.F."/>
        </authorList>
    </citation>
    <scope>NUCLEOTIDE SEQUENCE [LARGE SCALE GENOMIC DNA]</scope>
    <source>
        <strain evidence="2">BACL2 MAG-120802-bin41</strain>
    </source>
</reference>
<organism evidence="2 3">
    <name type="scientific">Actinobacteria bacterium BACL2 MAG-120802-bin41</name>
    <dbReference type="NCBI Taxonomy" id="1655568"/>
    <lineage>
        <taxon>Bacteria</taxon>
        <taxon>Bacillati</taxon>
        <taxon>Actinomycetota</taxon>
        <taxon>Actinomycetes</taxon>
        <taxon>Actinomycetes incertae sedis</taxon>
        <taxon>ac1 cluster</taxon>
    </lineage>
</organism>
<dbReference type="AlphaFoldDB" id="A0A0R2NTQ3"/>
<feature type="non-terminal residue" evidence="2">
    <location>
        <position position="1"/>
    </location>
</feature>
<accession>A0A0R2NTQ3</accession>
<evidence type="ECO:0000259" key="1">
    <source>
        <dbReference type="Pfam" id="PF00814"/>
    </source>
</evidence>
<dbReference type="NCBIfam" id="TIGR03725">
    <property type="entry name" value="T6A_YeaZ"/>
    <property type="match status" value="1"/>
</dbReference>
<dbReference type="SUPFAM" id="SSF53067">
    <property type="entry name" value="Actin-like ATPase domain"/>
    <property type="match status" value="2"/>
</dbReference>
<dbReference type="EMBL" id="LIAS01000193">
    <property type="protein sequence ID" value="KRO29045.1"/>
    <property type="molecule type" value="Genomic_DNA"/>
</dbReference>
<sequence length="145" mass="16061">PKLLKECLSVENKVDQVVVGMGPGPYTGLRVGIIFAMSFANARQIPWIGVCSLDGIDIDSDSYLVATDARRKEIYWARYQDGIRTQGPSVCAPSEIKDIDIKKFGFGFGDPLYPSMALLLAKSKTKDVKQPFYLRRPDAIESSAR</sequence>
<dbReference type="InterPro" id="IPR022496">
    <property type="entry name" value="T6A_TsaB"/>
</dbReference>
<dbReference type="Pfam" id="PF00814">
    <property type="entry name" value="TsaD"/>
    <property type="match status" value="1"/>
</dbReference>
<evidence type="ECO:0000313" key="2">
    <source>
        <dbReference type="EMBL" id="KRO29045.1"/>
    </source>
</evidence>
<name>A0A0R2NTQ3_9ACTN</name>
<dbReference type="InterPro" id="IPR000905">
    <property type="entry name" value="Gcp-like_dom"/>
</dbReference>
<dbReference type="InterPro" id="IPR043129">
    <property type="entry name" value="ATPase_NBD"/>
</dbReference>
<protein>
    <submittedName>
        <fullName evidence="2">tRNA threonylcarbamoyladenosine biosynthesis protein TsaB</fullName>
    </submittedName>
</protein>
<comment type="caution">
    <text evidence="2">The sequence shown here is derived from an EMBL/GenBank/DDBJ whole genome shotgun (WGS) entry which is preliminary data.</text>
</comment>
<dbReference type="GO" id="GO:0002949">
    <property type="term" value="P:tRNA threonylcarbamoyladenosine modification"/>
    <property type="evidence" value="ECO:0007669"/>
    <property type="project" value="InterPro"/>
</dbReference>
<gene>
    <name evidence="2" type="ORF">ABR60_03420</name>
</gene>
<evidence type="ECO:0000313" key="3">
    <source>
        <dbReference type="Proteomes" id="UP000053941"/>
    </source>
</evidence>
<proteinExistence type="predicted"/>